<dbReference type="PANTHER" id="PTHR43133">
    <property type="entry name" value="RNA POLYMERASE ECF-TYPE SIGMA FACTO"/>
    <property type="match status" value="1"/>
</dbReference>
<keyword evidence="4" id="KW-0238">DNA-binding</keyword>
<evidence type="ECO:0000313" key="9">
    <source>
        <dbReference type="EMBL" id="RZU42372.1"/>
    </source>
</evidence>
<reference evidence="9 10" key="1">
    <citation type="submission" date="2019-02" db="EMBL/GenBank/DDBJ databases">
        <title>Genomic Encyclopedia of Archaeal and Bacterial Type Strains, Phase II (KMG-II): from individual species to whole genera.</title>
        <authorList>
            <person name="Goeker M."/>
        </authorList>
    </citation>
    <scope>NUCLEOTIDE SEQUENCE [LARGE SCALE GENOMIC DNA]</scope>
    <source>
        <strain evidence="9 10">DSM 18101</strain>
    </source>
</reference>
<dbReference type="InterPro" id="IPR007627">
    <property type="entry name" value="RNA_pol_sigma70_r2"/>
</dbReference>
<dbReference type="AlphaFoldDB" id="A0A4Q7YWS3"/>
<dbReference type="PANTHER" id="PTHR43133:SF62">
    <property type="entry name" value="RNA POLYMERASE SIGMA FACTOR SIGZ"/>
    <property type="match status" value="1"/>
</dbReference>
<dbReference type="InterPro" id="IPR013325">
    <property type="entry name" value="RNA_pol_sigma_r2"/>
</dbReference>
<dbReference type="InterPro" id="IPR007630">
    <property type="entry name" value="RNA_pol_sigma70_r4"/>
</dbReference>
<dbReference type="EMBL" id="SHKW01000001">
    <property type="protein sequence ID" value="RZU42372.1"/>
    <property type="molecule type" value="Genomic_DNA"/>
</dbReference>
<organism evidence="9 10">
    <name type="scientific">Edaphobacter modestus</name>
    <dbReference type="NCBI Taxonomy" id="388466"/>
    <lineage>
        <taxon>Bacteria</taxon>
        <taxon>Pseudomonadati</taxon>
        <taxon>Acidobacteriota</taxon>
        <taxon>Terriglobia</taxon>
        <taxon>Terriglobales</taxon>
        <taxon>Acidobacteriaceae</taxon>
        <taxon>Edaphobacter</taxon>
    </lineage>
</organism>
<dbReference type="Gene3D" id="1.10.1740.10">
    <property type="match status" value="1"/>
</dbReference>
<comment type="similarity">
    <text evidence="1">Belongs to the sigma-70 factor family. ECF subfamily.</text>
</comment>
<dbReference type="Pfam" id="PF04545">
    <property type="entry name" value="Sigma70_r4"/>
    <property type="match status" value="1"/>
</dbReference>
<evidence type="ECO:0000256" key="4">
    <source>
        <dbReference type="ARBA" id="ARBA00023125"/>
    </source>
</evidence>
<keyword evidence="10" id="KW-1185">Reference proteome</keyword>
<evidence type="ECO:0000259" key="7">
    <source>
        <dbReference type="Pfam" id="PF04542"/>
    </source>
</evidence>
<dbReference type="SUPFAM" id="SSF88659">
    <property type="entry name" value="Sigma3 and sigma4 domains of RNA polymerase sigma factors"/>
    <property type="match status" value="1"/>
</dbReference>
<feature type="domain" description="RNA polymerase sigma-70 region 4" evidence="8">
    <location>
        <begin position="154"/>
        <end position="202"/>
    </location>
</feature>
<proteinExistence type="inferred from homology"/>
<feature type="domain" description="RNA polymerase sigma-70 region 2" evidence="7">
    <location>
        <begin position="54"/>
        <end position="121"/>
    </location>
</feature>
<keyword evidence="5" id="KW-0804">Transcription</keyword>
<keyword evidence="2" id="KW-0805">Transcription regulation</keyword>
<dbReference type="OrthoDB" id="9784272at2"/>
<dbReference type="Proteomes" id="UP000292958">
    <property type="component" value="Unassembled WGS sequence"/>
</dbReference>
<dbReference type="InterPro" id="IPR013324">
    <property type="entry name" value="RNA_pol_sigma_r3/r4-like"/>
</dbReference>
<dbReference type="InterPro" id="IPR014284">
    <property type="entry name" value="RNA_pol_sigma-70_dom"/>
</dbReference>
<name>A0A4Q7YWS3_9BACT</name>
<dbReference type="Pfam" id="PF04542">
    <property type="entry name" value="Sigma70_r2"/>
    <property type="match status" value="1"/>
</dbReference>
<gene>
    <name evidence="9" type="ORF">BDD14_3940</name>
</gene>
<evidence type="ECO:0000256" key="6">
    <source>
        <dbReference type="SAM" id="MobiDB-lite"/>
    </source>
</evidence>
<comment type="caution">
    <text evidence="9">The sequence shown here is derived from an EMBL/GenBank/DDBJ whole genome shotgun (WGS) entry which is preliminary data.</text>
</comment>
<evidence type="ECO:0000313" key="10">
    <source>
        <dbReference type="Proteomes" id="UP000292958"/>
    </source>
</evidence>
<sequence>MTDDSHNPMDLPQRSINNAPQSLRPLHSEAGSPESDESLLRLVSEKDEKAMTSLFDRYGGLVYSVALRVLRDSGRAEDLLQDVFFQLWRNPGAFLPSRGSLGAWLLVVTRNRAIDILRRKRPMDSIDDHPISSGQNLATEVERSTMMQKVRTVLTTLPPEQRNTLELAYFEGLTQTEISERTGDPLGTVKTRIRLALMSLRKALQA</sequence>
<accession>A0A4Q7YWS3</accession>
<dbReference type="CDD" id="cd06171">
    <property type="entry name" value="Sigma70_r4"/>
    <property type="match status" value="1"/>
</dbReference>
<dbReference type="GO" id="GO:0016987">
    <property type="term" value="F:sigma factor activity"/>
    <property type="evidence" value="ECO:0007669"/>
    <property type="project" value="UniProtKB-KW"/>
</dbReference>
<dbReference type="GO" id="GO:0003677">
    <property type="term" value="F:DNA binding"/>
    <property type="evidence" value="ECO:0007669"/>
    <property type="project" value="UniProtKB-KW"/>
</dbReference>
<keyword evidence="3" id="KW-0731">Sigma factor</keyword>
<dbReference type="NCBIfam" id="TIGR02937">
    <property type="entry name" value="sigma70-ECF"/>
    <property type="match status" value="1"/>
</dbReference>
<dbReference type="InterPro" id="IPR039425">
    <property type="entry name" value="RNA_pol_sigma-70-like"/>
</dbReference>
<feature type="region of interest" description="Disordered" evidence="6">
    <location>
        <begin position="1"/>
        <end position="38"/>
    </location>
</feature>
<dbReference type="GO" id="GO:0006352">
    <property type="term" value="P:DNA-templated transcription initiation"/>
    <property type="evidence" value="ECO:0007669"/>
    <property type="project" value="InterPro"/>
</dbReference>
<protein>
    <submittedName>
        <fullName evidence="9">RNA polymerase sigma-70 factor (ECF subfamily)</fullName>
    </submittedName>
</protein>
<evidence type="ECO:0000259" key="8">
    <source>
        <dbReference type="Pfam" id="PF04545"/>
    </source>
</evidence>
<dbReference type="RefSeq" id="WP_130420133.1">
    <property type="nucleotide sequence ID" value="NZ_SHKW01000001.1"/>
</dbReference>
<evidence type="ECO:0000256" key="3">
    <source>
        <dbReference type="ARBA" id="ARBA00023082"/>
    </source>
</evidence>
<evidence type="ECO:0000256" key="2">
    <source>
        <dbReference type="ARBA" id="ARBA00023015"/>
    </source>
</evidence>
<dbReference type="InterPro" id="IPR036388">
    <property type="entry name" value="WH-like_DNA-bd_sf"/>
</dbReference>
<dbReference type="SUPFAM" id="SSF88946">
    <property type="entry name" value="Sigma2 domain of RNA polymerase sigma factors"/>
    <property type="match status" value="1"/>
</dbReference>
<evidence type="ECO:0000256" key="5">
    <source>
        <dbReference type="ARBA" id="ARBA00023163"/>
    </source>
</evidence>
<dbReference type="Gene3D" id="1.10.10.10">
    <property type="entry name" value="Winged helix-like DNA-binding domain superfamily/Winged helix DNA-binding domain"/>
    <property type="match status" value="1"/>
</dbReference>
<evidence type="ECO:0000256" key="1">
    <source>
        <dbReference type="ARBA" id="ARBA00010641"/>
    </source>
</evidence>